<gene>
    <name evidence="2" type="ORF">HUE57_14550</name>
</gene>
<dbReference type="EMBL" id="CP054491">
    <property type="protein sequence ID" value="QKQ27361.1"/>
    <property type="molecule type" value="Genomic_DNA"/>
</dbReference>
<dbReference type="SUPFAM" id="SSF53850">
    <property type="entry name" value="Periplasmic binding protein-like II"/>
    <property type="match status" value="1"/>
</dbReference>
<feature type="compositionally biased region" description="Basic and acidic residues" evidence="1">
    <location>
        <begin position="1"/>
        <end position="20"/>
    </location>
</feature>
<evidence type="ECO:0000256" key="1">
    <source>
        <dbReference type="SAM" id="MobiDB-lite"/>
    </source>
</evidence>
<evidence type="ECO:0000313" key="3">
    <source>
        <dbReference type="Proteomes" id="UP000509658"/>
    </source>
</evidence>
<feature type="region of interest" description="Disordered" evidence="1">
    <location>
        <begin position="1"/>
        <end position="29"/>
    </location>
</feature>
<dbReference type="Gene3D" id="3.40.190.10">
    <property type="entry name" value="Periplasmic binding protein-like II"/>
    <property type="match status" value="2"/>
</dbReference>
<dbReference type="KEGG" id="rev:HUE57_14550"/>
<sequence>MSALTDKADTRDDQRPDAGDCKPTSNPLRLIPTASWSETLASHRSGSCTLLAAAGDTAQRRELMNFTQPHGEYPLVVAVRNEELFVENLAAIQDKTLGVVRATPISI</sequence>
<keyword evidence="3" id="KW-1185">Reference proteome</keyword>
<dbReference type="AlphaFoldDB" id="A0A6N0HYM4"/>
<dbReference type="RefSeq" id="WP_174673432.1">
    <property type="nucleotide sequence ID" value="NZ_CP054491.1"/>
</dbReference>
<dbReference type="Proteomes" id="UP000509658">
    <property type="component" value="Chromosome"/>
</dbReference>
<evidence type="ECO:0000313" key="2">
    <source>
        <dbReference type="EMBL" id="QKQ27361.1"/>
    </source>
</evidence>
<accession>A0A6N0HYM4</accession>
<protein>
    <submittedName>
        <fullName evidence="2">Transporter substrate-binding domain-containing protein</fullName>
    </submittedName>
</protein>
<organism evidence="2 3">
    <name type="scientific">Candidatus Reidiella endopervernicosa</name>
    <dbReference type="NCBI Taxonomy" id="2738883"/>
    <lineage>
        <taxon>Bacteria</taxon>
        <taxon>Pseudomonadati</taxon>
        <taxon>Pseudomonadota</taxon>
        <taxon>Gammaproteobacteria</taxon>
        <taxon>Candidatus Reidiella</taxon>
    </lineage>
</organism>
<reference evidence="2 3" key="1">
    <citation type="submission" date="2020-05" db="EMBL/GenBank/DDBJ databases">
        <title>Horizontal transmission and recombination maintain forever young bacterial symbiont genomes.</title>
        <authorList>
            <person name="Russell S.L."/>
            <person name="Pepper-Tunick E."/>
            <person name="Svedberg J."/>
            <person name="Byrne A."/>
            <person name="Ruelas Castillo J."/>
            <person name="Vollmers C."/>
            <person name="Beinart R.A."/>
            <person name="Corbett-Detig R."/>
        </authorList>
    </citation>
    <scope>NUCLEOTIDE SEQUENCE [LARGE SCALE GENOMIC DNA]</scope>
    <source>
        <strain evidence="2">Santa_Monica_outfall</strain>
    </source>
</reference>
<proteinExistence type="predicted"/>
<name>A0A6N0HYM4_9GAMM</name>